<accession>A0A2N9VX05</accession>
<dbReference type="SMART" id="SM00448">
    <property type="entry name" value="REC"/>
    <property type="match status" value="1"/>
</dbReference>
<dbReference type="GO" id="GO:0000160">
    <property type="term" value="P:phosphorelay signal transduction system"/>
    <property type="evidence" value="ECO:0007669"/>
    <property type="project" value="InterPro"/>
</dbReference>
<dbReference type="KEGG" id="pht:BLM14_00330"/>
<sequence length="133" mass="14589">MELTGLRLLALEDEYLIGLELERIAEECGAKSIHLVSAIDELTIWIDSKAECDIAILEVQARRVSSLPLASILQQRGVPIVFATAYDQQRDGVDGFTGTPVVVKPYGKNEIMKAVTSILGSSEPTRVRQTCLM</sequence>
<reference evidence="3 4" key="1">
    <citation type="journal article" date="2017" name="Int J Environ Stud">
        <title>Does the Miocene-Pliocene relict legume Oxytropis triphylla form nitrogen-fixing nodules with a combination of bacterial strains?</title>
        <authorList>
            <person name="Safronova V."/>
            <person name="Belimov A."/>
            <person name="Sazanova A."/>
            <person name="Kuznetsova I."/>
            <person name="Popova J."/>
            <person name="Andronov E."/>
            <person name="Verkhozina A."/>
            <person name="Tikhonovich I."/>
        </authorList>
    </citation>
    <scope>NUCLEOTIDE SEQUENCE [LARGE SCALE GENOMIC DNA]</scope>
    <source>
        <strain evidence="3 4">Tri-38</strain>
    </source>
</reference>
<dbReference type="EMBL" id="MZMT01000035">
    <property type="protein sequence ID" value="PIO44023.1"/>
    <property type="molecule type" value="Genomic_DNA"/>
</dbReference>
<gene>
    <name evidence="3" type="ORF">B5P45_15800</name>
</gene>
<evidence type="ECO:0000256" key="1">
    <source>
        <dbReference type="PROSITE-ProRule" id="PRU00169"/>
    </source>
</evidence>
<feature type="domain" description="Response regulatory" evidence="2">
    <location>
        <begin position="7"/>
        <end position="119"/>
    </location>
</feature>
<evidence type="ECO:0000313" key="3">
    <source>
        <dbReference type="EMBL" id="PIO44023.1"/>
    </source>
</evidence>
<dbReference type="SUPFAM" id="SSF52172">
    <property type="entry name" value="CheY-like"/>
    <property type="match status" value="1"/>
</dbReference>
<proteinExistence type="predicted"/>
<evidence type="ECO:0000259" key="2">
    <source>
        <dbReference type="PROSITE" id="PS50110"/>
    </source>
</evidence>
<dbReference type="PROSITE" id="PS50110">
    <property type="entry name" value="RESPONSE_REGULATORY"/>
    <property type="match status" value="1"/>
</dbReference>
<organism evidence="3 4">
    <name type="scientific">Phyllobacterium zundukense</name>
    <dbReference type="NCBI Taxonomy" id="1867719"/>
    <lineage>
        <taxon>Bacteria</taxon>
        <taxon>Pseudomonadati</taxon>
        <taxon>Pseudomonadota</taxon>
        <taxon>Alphaproteobacteria</taxon>
        <taxon>Hyphomicrobiales</taxon>
        <taxon>Phyllobacteriaceae</taxon>
        <taxon>Phyllobacterium</taxon>
    </lineage>
</organism>
<dbReference type="Gene3D" id="3.40.50.2300">
    <property type="match status" value="1"/>
</dbReference>
<dbReference type="AlphaFoldDB" id="A0A2N9VX05"/>
<dbReference type="InterPro" id="IPR011006">
    <property type="entry name" value="CheY-like_superfamily"/>
</dbReference>
<keyword evidence="4" id="KW-1185">Reference proteome</keyword>
<name>A0A2N9VX05_9HYPH</name>
<evidence type="ECO:0000313" key="4">
    <source>
        <dbReference type="Proteomes" id="UP000232163"/>
    </source>
</evidence>
<comment type="caution">
    <text evidence="3">The sequence shown here is derived from an EMBL/GenBank/DDBJ whole genome shotgun (WGS) entry which is preliminary data.</text>
</comment>
<comment type="caution">
    <text evidence="1">Lacks conserved residue(s) required for the propagation of feature annotation.</text>
</comment>
<dbReference type="OrthoDB" id="582170at2"/>
<protein>
    <recommendedName>
        <fullName evidence="2">Response regulatory domain-containing protein</fullName>
    </recommendedName>
</protein>
<dbReference type="RefSeq" id="WP_099997584.1">
    <property type="nucleotide sequence ID" value="NZ_CP017940.1"/>
</dbReference>
<dbReference type="InterPro" id="IPR001789">
    <property type="entry name" value="Sig_transdc_resp-reg_receiver"/>
</dbReference>
<dbReference type="Proteomes" id="UP000232163">
    <property type="component" value="Unassembled WGS sequence"/>
</dbReference>